<dbReference type="OrthoDB" id="10280407at2759"/>
<reference evidence="1 2" key="1">
    <citation type="journal article" date="2018" name="G3 (Bethesda)">
        <title>Phylogenetic and Phylogenomic Definition of Rhizopus Species.</title>
        <authorList>
            <person name="Gryganskyi A.P."/>
            <person name="Golan J."/>
            <person name="Dolatabadi S."/>
            <person name="Mondo S."/>
            <person name="Robb S."/>
            <person name="Idnurm A."/>
            <person name="Muszewska A."/>
            <person name="Steczkiewicz K."/>
            <person name="Masonjones S."/>
            <person name="Liao H.L."/>
            <person name="Gajdeczka M.T."/>
            <person name="Anike F."/>
            <person name="Vuek A."/>
            <person name="Anishchenko I.M."/>
            <person name="Voigt K."/>
            <person name="de Hoog G.S."/>
            <person name="Smith M.E."/>
            <person name="Heitman J."/>
            <person name="Vilgalys R."/>
            <person name="Stajich J.E."/>
        </authorList>
    </citation>
    <scope>NUCLEOTIDE SEQUENCE [LARGE SCALE GENOMIC DNA]</scope>
    <source>
        <strain evidence="1 2">CBS 357.93</strain>
    </source>
</reference>
<dbReference type="AlphaFoldDB" id="A0A367KGS1"/>
<protein>
    <submittedName>
        <fullName evidence="1">Uncharacterized protein</fullName>
    </submittedName>
</protein>
<proteinExistence type="predicted"/>
<accession>A0A367KGS1</accession>
<dbReference type="Proteomes" id="UP000252139">
    <property type="component" value="Unassembled WGS sequence"/>
</dbReference>
<evidence type="ECO:0000313" key="2">
    <source>
        <dbReference type="Proteomes" id="UP000252139"/>
    </source>
</evidence>
<dbReference type="EMBL" id="PJQL01000013">
    <property type="protein sequence ID" value="RCI01368.1"/>
    <property type="molecule type" value="Genomic_DNA"/>
</dbReference>
<comment type="caution">
    <text evidence="1">The sequence shown here is derived from an EMBL/GenBank/DDBJ whole genome shotgun (WGS) entry which is preliminary data.</text>
</comment>
<gene>
    <name evidence="1" type="ORF">CU097_014839</name>
</gene>
<organism evidence="1 2">
    <name type="scientific">Rhizopus azygosporus</name>
    <name type="common">Rhizopus microsporus var. azygosporus</name>
    <dbReference type="NCBI Taxonomy" id="86630"/>
    <lineage>
        <taxon>Eukaryota</taxon>
        <taxon>Fungi</taxon>
        <taxon>Fungi incertae sedis</taxon>
        <taxon>Mucoromycota</taxon>
        <taxon>Mucoromycotina</taxon>
        <taxon>Mucoromycetes</taxon>
        <taxon>Mucorales</taxon>
        <taxon>Mucorineae</taxon>
        <taxon>Rhizopodaceae</taxon>
        <taxon>Rhizopus</taxon>
    </lineage>
</organism>
<name>A0A367KGS1_RHIAZ</name>
<keyword evidence="2" id="KW-1185">Reference proteome</keyword>
<evidence type="ECO:0000313" key="1">
    <source>
        <dbReference type="EMBL" id="RCI01368.1"/>
    </source>
</evidence>
<sequence>MGDTLDRHSSRCSHCNHQTETGTAEGLKLDCSNSNTSILYTLVQLCLLPFSCCFNKQKTDIQRTSPCVPCKNEQLTPKSKQPIQMEFVPLPWMQHEAPCLDNLAESNNDSNQQQHWIFRTGWTPRPEQLEKMWCSNCGAYARKDLDRCIYCGIELIDG</sequence>